<evidence type="ECO:0000313" key="1">
    <source>
        <dbReference type="EMBL" id="RPB12345.1"/>
    </source>
</evidence>
<proteinExistence type="predicted"/>
<dbReference type="AlphaFoldDB" id="A0A3N4L2X9"/>
<keyword evidence="2" id="KW-1185">Reference proteome</keyword>
<evidence type="ECO:0000313" key="2">
    <source>
        <dbReference type="Proteomes" id="UP000277580"/>
    </source>
</evidence>
<dbReference type="Proteomes" id="UP000277580">
    <property type="component" value="Unassembled WGS sequence"/>
</dbReference>
<dbReference type="EMBL" id="ML119129">
    <property type="protein sequence ID" value="RPB12345.1"/>
    <property type="molecule type" value="Genomic_DNA"/>
</dbReference>
<sequence>MSPSSKIRNIEKKIIALKARHKDYEGRFEALNASTAGREKSASNREKAVGLKEKMKFVKYEILGCEYEIKTVREGGAGGVLGWLRGCETGGETPEDLADWLGMKSIPDYNHQLFNPHNPPIALKNHHLHQTSQAPVSPGQLTREIQKRIATHEKKHNNYERQCEAREACIAAGADRTTVDSEILRLRKKTDNAKSYIACCEQEIVEIKEKVKGGIFFG</sequence>
<name>A0A3N4L2X9_9PEZI</name>
<organism evidence="1 2">
    <name type="scientific">Morchella conica CCBAS932</name>
    <dbReference type="NCBI Taxonomy" id="1392247"/>
    <lineage>
        <taxon>Eukaryota</taxon>
        <taxon>Fungi</taxon>
        <taxon>Dikarya</taxon>
        <taxon>Ascomycota</taxon>
        <taxon>Pezizomycotina</taxon>
        <taxon>Pezizomycetes</taxon>
        <taxon>Pezizales</taxon>
        <taxon>Morchellaceae</taxon>
        <taxon>Morchella</taxon>
    </lineage>
</organism>
<protein>
    <submittedName>
        <fullName evidence="1">Uncharacterized protein</fullName>
    </submittedName>
</protein>
<accession>A0A3N4L2X9</accession>
<gene>
    <name evidence="1" type="ORF">P167DRAFT_574391</name>
</gene>
<dbReference type="InParanoid" id="A0A3N4L2X9"/>
<reference evidence="1 2" key="1">
    <citation type="journal article" date="2018" name="Nat. Ecol. Evol.">
        <title>Pezizomycetes genomes reveal the molecular basis of ectomycorrhizal truffle lifestyle.</title>
        <authorList>
            <person name="Murat C."/>
            <person name="Payen T."/>
            <person name="Noel B."/>
            <person name="Kuo A."/>
            <person name="Morin E."/>
            <person name="Chen J."/>
            <person name="Kohler A."/>
            <person name="Krizsan K."/>
            <person name="Balestrini R."/>
            <person name="Da Silva C."/>
            <person name="Montanini B."/>
            <person name="Hainaut M."/>
            <person name="Levati E."/>
            <person name="Barry K.W."/>
            <person name="Belfiori B."/>
            <person name="Cichocki N."/>
            <person name="Clum A."/>
            <person name="Dockter R.B."/>
            <person name="Fauchery L."/>
            <person name="Guy J."/>
            <person name="Iotti M."/>
            <person name="Le Tacon F."/>
            <person name="Lindquist E.A."/>
            <person name="Lipzen A."/>
            <person name="Malagnac F."/>
            <person name="Mello A."/>
            <person name="Molinier V."/>
            <person name="Miyauchi S."/>
            <person name="Poulain J."/>
            <person name="Riccioni C."/>
            <person name="Rubini A."/>
            <person name="Sitrit Y."/>
            <person name="Splivallo R."/>
            <person name="Traeger S."/>
            <person name="Wang M."/>
            <person name="Zifcakova L."/>
            <person name="Wipf D."/>
            <person name="Zambonelli A."/>
            <person name="Paolocci F."/>
            <person name="Nowrousian M."/>
            <person name="Ottonello S."/>
            <person name="Baldrian P."/>
            <person name="Spatafora J.W."/>
            <person name="Henrissat B."/>
            <person name="Nagy L.G."/>
            <person name="Aury J.M."/>
            <person name="Wincker P."/>
            <person name="Grigoriev I.V."/>
            <person name="Bonfante P."/>
            <person name="Martin F.M."/>
        </authorList>
    </citation>
    <scope>NUCLEOTIDE SEQUENCE [LARGE SCALE GENOMIC DNA]</scope>
    <source>
        <strain evidence="1 2">CCBAS932</strain>
    </source>
</reference>